<dbReference type="Pfam" id="PF01544">
    <property type="entry name" value="CorA"/>
    <property type="match status" value="1"/>
</dbReference>
<gene>
    <name evidence="9" type="ORF">AKL21_11565</name>
    <name evidence="8" type="ORF">RU96_GL000129</name>
</gene>
<keyword evidence="3 7" id="KW-0812">Transmembrane</keyword>
<evidence type="ECO:0000313" key="8">
    <source>
        <dbReference type="EMBL" id="OJG16662.1"/>
    </source>
</evidence>
<dbReference type="SUPFAM" id="SSF144083">
    <property type="entry name" value="Magnesium transport protein CorA, transmembrane region"/>
    <property type="match status" value="1"/>
</dbReference>
<dbReference type="InterPro" id="IPR002523">
    <property type="entry name" value="MgTranspt_CorA/ZnTranspt_ZntB"/>
</dbReference>
<evidence type="ECO:0000256" key="3">
    <source>
        <dbReference type="ARBA" id="ARBA00022692"/>
    </source>
</evidence>
<protein>
    <submittedName>
        <fullName evidence="9">Magnesium transporter CorA</fullName>
    </submittedName>
</protein>
<dbReference type="PANTHER" id="PTHR47891:SF2">
    <property type="entry name" value="MAGNESIUM AND COBALT TRANSPORTER"/>
    <property type="match status" value="1"/>
</dbReference>
<dbReference type="InterPro" id="IPR047199">
    <property type="entry name" value="CorA-like"/>
</dbReference>
<dbReference type="PANTHER" id="PTHR47891">
    <property type="entry name" value="TRANSPORTER-RELATED"/>
    <property type="match status" value="1"/>
</dbReference>
<evidence type="ECO:0000256" key="7">
    <source>
        <dbReference type="SAM" id="Phobius"/>
    </source>
</evidence>
<keyword evidence="11" id="KW-1185">Reference proteome</keyword>
<dbReference type="Gene3D" id="3.30.460.20">
    <property type="entry name" value="CorA soluble domain-like"/>
    <property type="match status" value="1"/>
</dbReference>
<dbReference type="AlphaFoldDB" id="A0A1L8RAB6"/>
<feature type="coiled-coil region" evidence="6">
    <location>
        <begin position="145"/>
        <end position="172"/>
    </location>
</feature>
<evidence type="ECO:0000256" key="1">
    <source>
        <dbReference type="ARBA" id="ARBA00004141"/>
    </source>
</evidence>
<dbReference type="OrthoDB" id="9803416at2"/>
<dbReference type="GO" id="GO:0046873">
    <property type="term" value="F:metal ion transmembrane transporter activity"/>
    <property type="evidence" value="ECO:0007669"/>
    <property type="project" value="InterPro"/>
</dbReference>
<dbReference type="InterPro" id="IPR045863">
    <property type="entry name" value="CorA_TM1_TM2"/>
</dbReference>
<keyword evidence="5 7" id="KW-0472">Membrane</keyword>
<evidence type="ECO:0000313" key="11">
    <source>
        <dbReference type="Proteomes" id="UP000216797"/>
    </source>
</evidence>
<organism evidence="8 10">
    <name type="scientific">Enterococcus canintestini</name>
    <dbReference type="NCBI Taxonomy" id="317010"/>
    <lineage>
        <taxon>Bacteria</taxon>
        <taxon>Bacillati</taxon>
        <taxon>Bacillota</taxon>
        <taxon>Bacilli</taxon>
        <taxon>Lactobacillales</taxon>
        <taxon>Enterococcaceae</taxon>
        <taxon>Enterococcus</taxon>
    </lineage>
</organism>
<feature type="transmembrane region" description="Helical" evidence="7">
    <location>
        <begin position="292"/>
        <end position="311"/>
    </location>
</feature>
<evidence type="ECO:0000256" key="2">
    <source>
        <dbReference type="ARBA" id="ARBA00009765"/>
    </source>
</evidence>
<sequence>MITHYFLEDNQLTPTKDVKESLWLHVEKPSPNEIDFLSQKYELPKDYLTSVLDDDENARAEGLNQENFRIPVLLLLQFPYVSTSPSGYLQFNTYPLALIITPDKKLITVCNYHMPFFKDILEKPLPKNDMSSKLNLVLQILWHLALTYNHDLADLRHQVDKLEGQIQVSTENKHLYQLMDIQKSLVLFEAATKANFKTLTKLANTTEFQDHHAYHNHLHDILVETKQSMTSAKINLQLVSQMNETFSAIVSNNLNIVMKILTSLTIVLTIPTIIGGIYGMNVKLPFAESDNAFLLITGLTIIICYVAIKYLKKRNLL</sequence>
<dbReference type="EMBL" id="LHUG01000013">
    <property type="protein sequence ID" value="PAA99940.1"/>
    <property type="molecule type" value="Genomic_DNA"/>
</dbReference>
<dbReference type="Proteomes" id="UP000216797">
    <property type="component" value="Unassembled WGS sequence"/>
</dbReference>
<evidence type="ECO:0000256" key="6">
    <source>
        <dbReference type="SAM" id="Coils"/>
    </source>
</evidence>
<evidence type="ECO:0000313" key="9">
    <source>
        <dbReference type="EMBL" id="PAA99940.1"/>
    </source>
</evidence>
<keyword evidence="6" id="KW-0175">Coiled coil</keyword>
<proteinExistence type="inferred from homology"/>
<dbReference type="EMBL" id="JXKG01000001">
    <property type="protein sequence ID" value="OJG16662.1"/>
    <property type="molecule type" value="Genomic_DNA"/>
</dbReference>
<name>A0A1L8RAB6_9ENTE</name>
<dbReference type="Gene3D" id="1.20.58.340">
    <property type="entry name" value="Magnesium transport protein CorA, transmembrane region"/>
    <property type="match status" value="2"/>
</dbReference>
<evidence type="ECO:0000256" key="5">
    <source>
        <dbReference type="ARBA" id="ARBA00023136"/>
    </source>
</evidence>
<comment type="caution">
    <text evidence="8">The sequence shown here is derived from an EMBL/GenBank/DDBJ whole genome shotgun (WGS) entry which is preliminary data.</text>
</comment>
<keyword evidence="4 7" id="KW-1133">Transmembrane helix</keyword>
<dbReference type="CDD" id="cd12827">
    <property type="entry name" value="EcCorA_ZntB-like_u2"/>
    <property type="match status" value="1"/>
</dbReference>
<evidence type="ECO:0000256" key="4">
    <source>
        <dbReference type="ARBA" id="ARBA00022989"/>
    </source>
</evidence>
<reference evidence="9 11" key="2">
    <citation type="submission" date="2015-08" db="EMBL/GenBank/DDBJ databases">
        <title>Enterococcus genome sequence.</title>
        <authorList>
            <person name="Acedo J.Z."/>
            <person name="Vederas J.C."/>
        </authorList>
    </citation>
    <scope>NUCLEOTIDE SEQUENCE [LARGE SCALE GENOMIC DNA]</scope>
    <source>
        <strain evidence="9 11">49</strain>
    </source>
</reference>
<dbReference type="Proteomes" id="UP000182835">
    <property type="component" value="Unassembled WGS sequence"/>
</dbReference>
<accession>A0A1L8RAB6</accession>
<dbReference type="InterPro" id="IPR045861">
    <property type="entry name" value="CorA_cytoplasmic_dom"/>
</dbReference>
<dbReference type="GO" id="GO:0016020">
    <property type="term" value="C:membrane"/>
    <property type="evidence" value="ECO:0007669"/>
    <property type="project" value="UniProtKB-SubCell"/>
</dbReference>
<evidence type="ECO:0000313" key="10">
    <source>
        <dbReference type="Proteomes" id="UP000182835"/>
    </source>
</evidence>
<feature type="transmembrane region" description="Helical" evidence="7">
    <location>
        <begin position="260"/>
        <end position="280"/>
    </location>
</feature>
<dbReference type="RefSeq" id="WP_071863619.1">
    <property type="nucleotide sequence ID" value="NZ_JBHLVQ010000015.1"/>
</dbReference>
<dbReference type="SUPFAM" id="SSF143865">
    <property type="entry name" value="CorA soluble domain-like"/>
    <property type="match status" value="1"/>
</dbReference>
<dbReference type="STRING" id="317010.RU96_GL000129"/>
<reference evidence="8 10" key="1">
    <citation type="submission" date="2014-12" db="EMBL/GenBank/DDBJ databases">
        <title>Draft genome sequences of 29 type strains of Enterococci.</title>
        <authorList>
            <person name="Zhong Z."/>
            <person name="Sun Z."/>
            <person name="Liu W."/>
            <person name="Zhang W."/>
            <person name="Zhang H."/>
        </authorList>
    </citation>
    <scope>NUCLEOTIDE SEQUENCE [LARGE SCALE GENOMIC DNA]</scope>
    <source>
        <strain evidence="8 10">DSM 21207</strain>
    </source>
</reference>
<comment type="subcellular location">
    <subcellularLocation>
        <location evidence="1">Membrane</location>
        <topology evidence="1">Multi-pass membrane protein</topology>
    </subcellularLocation>
</comment>
<comment type="similarity">
    <text evidence="2">Belongs to the CorA metal ion transporter (MIT) (TC 1.A.35) family.</text>
</comment>